<dbReference type="InterPro" id="IPR038765">
    <property type="entry name" value="Papain-like_cys_pep_sf"/>
</dbReference>
<evidence type="ECO:0000256" key="1">
    <source>
        <dbReference type="ARBA" id="ARBA00005234"/>
    </source>
</evidence>
<evidence type="ECO:0000313" key="6">
    <source>
        <dbReference type="Proteomes" id="UP001157418"/>
    </source>
</evidence>
<dbReference type="Proteomes" id="UP001157418">
    <property type="component" value="Unassembled WGS sequence"/>
</dbReference>
<protein>
    <recommendedName>
        <fullName evidence="4">Ubiquitin-like protease family profile domain-containing protein</fullName>
    </recommendedName>
</protein>
<comment type="similarity">
    <text evidence="1">Belongs to the peptidase C48 family.</text>
</comment>
<evidence type="ECO:0000256" key="3">
    <source>
        <dbReference type="ARBA" id="ARBA00022801"/>
    </source>
</evidence>
<dbReference type="GO" id="GO:0006508">
    <property type="term" value="P:proteolysis"/>
    <property type="evidence" value="ECO:0007669"/>
    <property type="project" value="UniProtKB-KW"/>
</dbReference>
<sequence length="126" mass="14751">MEHLFVFVFNIKNASIVILDNNISAATIKDKYMLVLKNLKKYFLRYLHEINHPRCHALEDPDIKPQIPHLLCKTKDNKTNCGVFVMRYMETYMGETDYKTGFPKEGTQDALLDWVRTKYAYALISS</sequence>
<evidence type="ECO:0000256" key="2">
    <source>
        <dbReference type="ARBA" id="ARBA00022670"/>
    </source>
</evidence>
<accession>A0AAU9MEQ0</accession>
<keyword evidence="3" id="KW-0378">Hydrolase</keyword>
<proteinExistence type="inferred from homology"/>
<organism evidence="5 6">
    <name type="scientific">Lactuca virosa</name>
    <dbReference type="NCBI Taxonomy" id="75947"/>
    <lineage>
        <taxon>Eukaryota</taxon>
        <taxon>Viridiplantae</taxon>
        <taxon>Streptophyta</taxon>
        <taxon>Embryophyta</taxon>
        <taxon>Tracheophyta</taxon>
        <taxon>Spermatophyta</taxon>
        <taxon>Magnoliopsida</taxon>
        <taxon>eudicotyledons</taxon>
        <taxon>Gunneridae</taxon>
        <taxon>Pentapetalae</taxon>
        <taxon>asterids</taxon>
        <taxon>campanulids</taxon>
        <taxon>Asterales</taxon>
        <taxon>Asteraceae</taxon>
        <taxon>Cichorioideae</taxon>
        <taxon>Cichorieae</taxon>
        <taxon>Lactucinae</taxon>
        <taxon>Lactuca</taxon>
    </lineage>
</organism>
<dbReference type="AlphaFoldDB" id="A0AAU9MEQ0"/>
<evidence type="ECO:0000313" key="5">
    <source>
        <dbReference type="EMBL" id="CAH1424021.1"/>
    </source>
</evidence>
<keyword evidence="2" id="KW-0645">Protease</keyword>
<dbReference type="GO" id="GO:0008234">
    <property type="term" value="F:cysteine-type peptidase activity"/>
    <property type="evidence" value="ECO:0007669"/>
    <property type="project" value="InterPro"/>
</dbReference>
<dbReference type="EMBL" id="CAKMRJ010001269">
    <property type="protein sequence ID" value="CAH1424021.1"/>
    <property type="molecule type" value="Genomic_DNA"/>
</dbReference>
<gene>
    <name evidence="5" type="ORF">LVIROSA_LOCUS11267</name>
</gene>
<dbReference type="Pfam" id="PF02902">
    <property type="entry name" value="Peptidase_C48"/>
    <property type="match status" value="1"/>
</dbReference>
<dbReference type="SUPFAM" id="SSF54001">
    <property type="entry name" value="Cysteine proteinases"/>
    <property type="match status" value="1"/>
</dbReference>
<reference evidence="5 6" key="1">
    <citation type="submission" date="2022-01" db="EMBL/GenBank/DDBJ databases">
        <authorList>
            <person name="Xiong W."/>
            <person name="Schranz E."/>
        </authorList>
    </citation>
    <scope>NUCLEOTIDE SEQUENCE [LARGE SCALE GENOMIC DNA]</scope>
</reference>
<dbReference type="InterPro" id="IPR003653">
    <property type="entry name" value="Peptidase_C48_C"/>
</dbReference>
<comment type="caution">
    <text evidence="5">The sequence shown here is derived from an EMBL/GenBank/DDBJ whole genome shotgun (WGS) entry which is preliminary data.</text>
</comment>
<name>A0AAU9MEQ0_9ASTR</name>
<dbReference type="Gene3D" id="3.40.395.10">
    <property type="entry name" value="Adenoviral Proteinase, Chain A"/>
    <property type="match status" value="1"/>
</dbReference>
<evidence type="ECO:0000259" key="4">
    <source>
        <dbReference type="Pfam" id="PF02902"/>
    </source>
</evidence>
<feature type="domain" description="Ubiquitin-like protease family profile" evidence="4">
    <location>
        <begin position="6"/>
        <end position="99"/>
    </location>
</feature>
<keyword evidence="6" id="KW-1185">Reference proteome</keyword>